<dbReference type="Proteomes" id="UP001331761">
    <property type="component" value="Unassembled WGS sequence"/>
</dbReference>
<keyword evidence="3" id="KW-1185">Reference proteome</keyword>
<dbReference type="Pfam" id="PF18382">
    <property type="entry name" value="Formin_GBD_N"/>
    <property type="match status" value="1"/>
</dbReference>
<accession>A0AAN8G933</accession>
<name>A0AAN8G933_TRICO</name>
<evidence type="ECO:0000259" key="1">
    <source>
        <dbReference type="Pfam" id="PF18382"/>
    </source>
</evidence>
<sequence length="102" mass="11627">MTEDTYTCRVHYVDDSDPFAPTSNAFLEPMRPVTFNFRIHVTIGDQLPELIRVLRAPHKPGDSALQLYKTLEKGGGEFLSYLDSDLTLADQNDEFSEMKSDR</sequence>
<protein>
    <recommendedName>
        <fullName evidence="1">FHOD1 N-terminal GTPase-binding domain-containing protein</fullName>
    </recommendedName>
</protein>
<comment type="caution">
    <text evidence="2">The sequence shown here is derived from an EMBL/GenBank/DDBJ whole genome shotgun (WGS) entry which is preliminary data.</text>
</comment>
<dbReference type="InterPro" id="IPR011989">
    <property type="entry name" value="ARM-like"/>
</dbReference>
<organism evidence="2 3">
    <name type="scientific">Trichostrongylus colubriformis</name>
    <name type="common">Black scour worm</name>
    <dbReference type="NCBI Taxonomy" id="6319"/>
    <lineage>
        <taxon>Eukaryota</taxon>
        <taxon>Metazoa</taxon>
        <taxon>Ecdysozoa</taxon>
        <taxon>Nematoda</taxon>
        <taxon>Chromadorea</taxon>
        <taxon>Rhabditida</taxon>
        <taxon>Rhabditina</taxon>
        <taxon>Rhabditomorpha</taxon>
        <taxon>Strongyloidea</taxon>
        <taxon>Trichostrongylidae</taxon>
        <taxon>Trichostrongylus</taxon>
    </lineage>
</organism>
<dbReference type="GO" id="GO:0005737">
    <property type="term" value="C:cytoplasm"/>
    <property type="evidence" value="ECO:0007669"/>
    <property type="project" value="TreeGrafter"/>
</dbReference>
<evidence type="ECO:0000313" key="2">
    <source>
        <dbReference type="EMBL" id="KAK5986410.1"/>
    </source>
</evidence>
<feature type="domain" description="FHOD1 N-terminal GTPase-binding" evidence="1">
    <location>
        <begin position="7"/>
        <end position="100"/>
    </location>
</feature>
<dbReference type="Gene3D" id="1.25.10.10">
    <property type="entry name" value="Leucine-rich Repeat Variant"/>
    <property type="match status" value="1"/>
</dbReference>
<dbReference type="InterPro" id="IPR041387">
    <property type="entry name" value="FHOD1_GBD_N"/>
</dbReference>
<dbReference type="PANTHER" id="PTHR45920:SF4">
    <property type="entry name" value="FORMIN HOMOLOGY 2 DOMAIN CONTAINING, ISOFORM I"/>
    <property type="match status" value="1"/>
</dbReference>
<gene>
    <name evidence="2" type="ORF">GCK32_000385</name>
</gene>
<proteinExistence type="predicted"/>
<dbReference type="GO" id="GO:0030866">
    <property type="term" value="P:cortical actin cytoskeleton organization"/>
    <property type="evidence" value="ECO:0007669"/>
    <property type="project" value="TreeGrafter"/>
</dbReference>
<reference evidence="2 3" key="1">
    <citation type="submission" date="2019-10" db="EMBL/GenBank/DDBJ databases">
        <title>Assembly and Annotation for the nematode Trichostrongylus colubriformis.</title>
        <authorList>
            <person name="Martin J."/>
        </authorList>
    </citation>
    <scope>NUCLEOTIDE SEQUENCE [LARGE SCALE GENOMIC DNA]</scope>
    <source>
        <strain evidence="2">G859</strain>
        <tissue evidence="2">Whole worm</tissue>
    </source>
</reference>
<dbReference type="PANTHER" id="PTHR45920">
    <property type="entry name" value="FORMIN HOMOLOGY 2 DOMAIN CONTAINING, ISOFORM I"/>
    <property type="match status" value="1"/>
</dbReference>
<dbReference type="GO" id="GO:0051015">
    <property type="term" value="F:actin filament binding"/>
    <property type="evidence" value="ECO:0007669"/>
    <property type="project" value="TreeGrafter"/>
</dbReference>
<dbReference type="GO" id="GO:0005856">
    <property type="term" value="C:cytoskeleton"/>
    <property type="evidence" value="ECO:0007669"/>
    <property type="project" value="TreeGrafter"/>
</dbReference>
<dbReference type="AlphaFoldDB" id="A0AAN8G933"/>
<evidence type="ECO:0000313" key="3">
    <source>
        <dbReference type="Proteomes" id="UP001331761"/>
    </source>
</evidence>
<dbReference type="EMBL" id="WIXE01000648">
    <property type="protein sequence ID" value="KAK5986410.1"/>
    <property type="molecule type" value="Genomic_DNA"/>
</dbReference>